<keyword evidence="12" id="KW-1185">Reference proteome</keyword>
<evidence type="ECO:0000256" key="4">
    <source>
        <dbReference type="ARBA" id="ARBA00022272"/>
    </source>
</evidence>
<keyword evidence="7 9" id="KW-0057">Aromatic amino acid biosynthesis</keyword>
<proteinExistence type="inferred from homology"/>
<comment type="similarity">
    <text evidence="9">Belongs to the TrpF family.</text>
</comment>
<keyword evidence="8 9" id="KW-0413">Isomerase</keyword>
<gene>
    <name evidence="9" type="primary">trpF</name>
    <name evidence="11" type="ORF">SAMN02745172_02795</name>
</gene>
<dbReference type="OrthoDB" id="9796196at2"/>
<evidence type="ECO:0000256" key="6">
    <source>
        <dbReference type="ARBA" id="ARBA00022822"/>
    </source>
</evidence>
<evidence type="ECO:0000256" key="9">
    <source>
        <dbReference type="HAMAP-Rule" id="MF_00135"/>
    </source>
</evidence>
<dbReference type="STRING" id="1123029.SAMN02745172_02795"/>
<dbReference type="GO" id="GO:0000162">
    <property type="term" value="P:L-tryptophan biosynthetic process"/>
    <property type="evidence" value="ECO:0007669"/>
    <property type="project" value="UniProtKB-UniRule"/>
</dbReference>
<accession>A0A1M7ZML7</accession>
<evidence type="ECO:0000256" key="8">
    <source>
        <dbReference type="ARBA" id="ARBA00023235"/>
    </source>
</evidence>
<dbReference type="InterPro" id="IPR001240">
    <property type="entry name" value="PRAI_dom"/>
</dbReference>
<dbReference type="AlphaFoldDB" id="A0A1M7ZML7"/>
<comment type="pathway">
    <text evidence="2 9">Amino-acid biosynthesis; L-tryptophan biosynthesis; L-tryptophan from chorismate: step 3/5.</text>
</comment>
<evidence type="ECO:0000256" key="5">
    <source>
        <dbReference type="ARBA" id="ARBA00022605"/>
    </source>
</evidence>
<dbReference type="EMBL" id="FRXO01000005">
    <property type="protein sequence ID" value="SHO66140.1"/>
    <property type="molecule type" value="Genomic_DNA"/>
</dbReference>
<dbReference type="PANTHER" id="PTHR42894:SF1">
    <property type="entry name" value="N-(5'-PHOSPHORIBOSYL)ANTHRANILATE ISOMERASE"/>
    <property type="match status" value="1"/>
</dbReference>
<dbReference type="RefSeq" id="WP_073629660.1">
    <property type="nucleotide sequence ID" value="NZ_FRXO01000005.1"/>
</dbReference>
<evidence type="ECO:0000256" key="1">
    <source>
        <dbReference type="ARBA" id="ARBA00001164"/>
    </source>
</evidence>
<evidence type="ECO:0000313" key="11">
    <source>
        <dbReference type="EMBL" id="SHO66140.1"/>
    </source>
</evidence>
<sequence length="229" mass="24012">MSLVVKICGLKTPETVEAAIDAGADMIGFVFFPKSPRHLGFQEAAELARLARGRAEIVALVVDAGDGMFAAISDEVRPDWFQLHGHETPERVAAVGDLFGRRVMKAIGVRTAEDLEALGHFPAADRLLLDAKAPHGASRPGGNGRAFDWNLLAHLDHAPPFMLSGGLGPENVREAIAKVRPFGIDVSSGVETAPGVKDPERIAAFVAAARAAEAELAASRPAQDAGGAV</sequence>
<dbReference type="InterPro" id="IPR044643">
    <property type="entry name" value="TrpF_fam"/>
</dbReference>
<dbReference type="InterPro" id="IPR011060">
    <property type="entry name" value="RibuloseP-bd_barrel"/>
</dbReference>
<dbReference type="InterPro" id="IPR013785">
    <property type="entry name" value="Aldolase_TIM"/>
</dbReference>
<dbReference type="SUPFAM" id="SSF51366">
    <property type="entry name" value="Ribulose-phoshate binding barrel"/>
    <property type="match status" value="1"/>
</dbReference>
<dbReference type="NCBIfam" id="NF002295">
    <property type="entry name" value="PRK01222.1-1"/>
    <property type="match status" value="1"/>
</dbReference>
<evidence type="ECO:0000313" key="12">
    <source>
        <dbReference type="Proteomes" id="UP000186406"/>
    </source>
</evidence>
<name>A0A1M7ZML7_9HYPH</name>
<dbReference type="EC" id="5.3.1.24" evidence="3 9"/>
<dbReference type="HAMAP" id="MF_00135">
    <property type="entry name" value="PRAI"/>
    <property type="match status" value="1"/>
</dbReference>
<organism evidence="11 12">
    <name type="scientific">Pseudoxanthobacter soli DSM 19599</name>
    <dbReference type="NCBI Taxonomy" id="1123029"/>
    <lineage>
        <taxon>Bacteria</taxon>
        <taxon>Pseudomonadati</taxon>
        <taxon>Pseudomonadota</taxon>
        <taxon>Alphaproteobacteria</taxon>
        <taxon>Hyphomicrobiales</taxon>
        <taxon>Segnochrobactraceae</taxon>
        <taxon>Pseudoxanthobacter</taxon>
    </lineage>
</organism>
<dbReference type="UniPathway" id="UPA00035">
    <property type="reaction ID" value="UER00042"/>
</dbReference>
<dbReference type="GO" id="GO:0004640">
    <property type="term" value="F:phosphoribosylanthranilate isomerase activity"/>
    <property type="evidence" value="ECO:0007669"/>
    <property type="project" value="UniProtKB-UniRule"/>
</dbReference>
<evidence type="ECO:0000256" key="7">
    <source>
        <dbReference type="ARBA" id="ARBA00023141"/>
    </source>
</evidence>
<keyword evidence="6 9" id="KW-0822">Tryptophan biosynthesis</keyword>
<dbReference type="Proteomes" id="UP000186406">
    <property type="component" value="Unassembled WGS sequence"/>
</dbReference>
<reference evidence="11 12" key="1">
    <citation type="submission" date="2016-12" db="EMBL/GenBank/DDBJ databases">
        <authorList>
            <person name="Song W.-J."/>
            <person name="Kurnit D.M."/>
        </authorList>
    </citation>
    <scope>NUCLEOTIDE SEQUENCE [LARGE SCALE GENOMIC DNA]</scope>
    <source>
        <strain evidence="11 12">DSM 19599</strain>
    </source>
</reference>
<evidence type="ECO:0000259" key="10">
    <source>
        <dbReference type="Pfam" id="PF00697"/>
    </source>
</evidence>
<dbReference type="PANTHER" id="PTHR42894">
    <property type="entry name" value="N-(5'-PHOSPHORIBOSYL)ANTHRANILATE ISOMERASE"/>
    <property type="match status" value="1"/>
</dbReference>
<protein>
    <recommendedName>
        <fullName evidence="4 9">N-(5'-phosphoribosyl)anthranilate isomerase</fullName>
        <shortName evidence="9">PRAI</shortName>
        <ecNumber evidence="3 9">5.3.1.24</ecNumber>
    </recommendedName>
</protein>
<comment type="catalytic activity">
    <reaction evidence="1 9">
        <text>N-(5-phospho-beta-D-ribosyl)anthranilate = 1-(2-carboxyphenylamino)-1-deoxy-D-ribulose 5-phosphate</text>
        <dbReference type="Rhea" id="RHEA:21540"/>
        <dbReference type="ChEBI" id="CHEBI:18277"/>
        <dbReference type="ChEBI" id="CHEBI:58613"/>
        <dbReference type="EC" id="5.3.1.24"/>
    </reaction>
</comment>
<dbReference type="Gene3D" id="3.20.20.70">
    <property type="entry name" value="Aldolase class I"/>
    <property type="match status" value="1"/>
</dbReference>
<dbReference type="Pfam" id="PF00697">
    <property type="entry name" value="PRAI"/>
    <property type="match status" value="1"/>
</dbReference>
<keyword evidence="5 9" id="KW-0028">Amino-acid biosynthesis</keyword>
<feature type="domain" description="N-(5'phosphoribosyl) anthranilate isomerase (PRAI)" evidence="10">
    <location>
        <begin position="5"/>
        <end position="207"/>
    </location>
</feature>
<evidence type="ECO:0000256" key="3">
    <source>
        <dbReference type="ARBA" id="ARBA00012572"/>
    </source>
</evidence>
<evidence type="ECO:0000256" key="2">
    <source>
        <dbReference type="ARBA" id="ARBA00004664"/>
    </source>
</evidence>
<dbReference type="CDD" id="cd00405">
    <property type="entry name" value="PRAI"/>
    <property type="match status" value="1"/>
</dbReference>